<keyword evidence="4" id="KW-0597">Phosphoprotein</keyword>
<evidence type="ECO:0000256" key="3">
    <source>
        <dbReference type="ARBA" id="ARBA00012438"/>
    </source>
</evidence>
<dbReference type="SUPFAM" id="SSF47384">
    <property type="entry name" value="Homodimeric domain of signal transducing histidine kinase"/>
    <property type="match status" value="1"/>
</dbReference>
<evidence type="ECO:0000256" key="9">
    <source>
        <dbReference type="ARBA" id="ARBA00023012"/>
    </source>
</evidence>
<keyword evidence="6 11" id="KW-0812">Transmembrane</keyword>
<dbReference type="SMART" id="SM00388">
    <property type="entry name" value="HisKA"/>
    <property type="match status" value="1"/>
</dbReference>
<dbReference type="InterPro" id="IPR050428">
    <property type="entry name" value="TCS_sensor_his_kinase"/>
</dbReference>
<dbReference type="InterPro" id="IPR004358">
    <property type="entry name" value="Sig_transdc_His_kin-like_C"/>
</dbReference>
<dbReference type="CDD" id="cd00082">
    <property type="entry name" value="HisKA"/>
    <property type="match status" value="1"/>
</dbReference>
<dbReference type="Pfam" id="PF02518">
    <property type="entry name" value="HATPase_c"/>
    <property type="match status" value="1"/>
</dbReference>
<dbReference type="OrthoDB" id="9815202at2"/>
<comment type="subcellular location">
    <subcellularLocation>
        <location evidence="2">Membrane</location>
    </subcellularLocation>
</comment>
<keyword evidence="9" id="KW-0902">Two-component regulatory system</keyword>
<dbReference type="RefSeq" id="WP_045775192.1">
    <property type="nucleotide sequence ID" value="NZ_LAJY01000139.1"/>
</dbReference>
<evidence type="ECO:0000256" key="1">
    <source>
        <dbReference type="ARBA" id="ARBA00000085"/>
    </source>
</evidence>
<evidence type="ECO:0000313" key="14">
    <source>
        <dbReference type="EMBL" id="KJV10154.1"/>
    </source>
</evidence>
<dbReference type="Gene3D" id="1.10.287.130">
    <property type="match status" value="1"/>
</dbReference>
<comment type="caution">
    <text evidence="14">The sequence shown here is derived from an EMBL/GenBank/DDBJ whole genome shotgun (WGS) entry which is preliminary data.</text>
</comment>
<dbReference type="PROSITE" id="PS50109">
    <property type="entry name" value="HIS_KIN"/>
    <property type="match status" value="1"/>
</dbReference>
<dbReference type="PRINTS" id="PR00344">
    <property type="entry name" value="BCTRLSENSOR"/>
</dbReference>
<dbReference type="InterPro" id="IPR003594">
    <property type="entry name" value="HATPase_dom"/>
</dbReference>
<organism evidence="14 15">
    <name type="scientific">Elstera litoralis</name>
    <dbReference type="NCBI Taxonomy" id="552518"/>
    <lineage>
        <taxon>Bacteria</taxon>
        <taxon>Pseudomonadati</taxon>
        <taxon>Pseudomonadota</taxon>
        <taxon>Alphaproteobacteria</taxon>
        <taxon>Rhodospirillales</taxon>
        <taxon>Rhodospirillaceae</taxon>
        <taxon>Elstera</taxon>
    </lineage>
</organism>
<sequence length="470" mass="50857">MRKLLRHWTVRVVAVYASLFVVSVLTLLGFVYGVTIGLIDRQLNDTIVTEISSLSDGYREHGLNGLIDQINERIAADRVGSGIYLLTDGDFTRVAGNLPAWPSDAEREGRWATFRIPQAGTEEEPQTLDAARARAMSFLLTEGYHLLVGRTLVERASFEKLIFQALLWAMAAAAFLALVGGVVMGRDMRRRLEGINRTTRHIILGDLQQRVPVSGSGDEFDGLAKNLNAMLTQIDQLMRAGREVTDNIAHDLRSPLTRLKTRLEVTLMSHDPPQMQGALEKTVSELDNVLHTFNAILSISQAEAGAGRQEMTDLDLADLVADIADLYQAVAEDKAIALSIERSQPTRLRGNRHLLFQALANLVDNAIKYSPSGGRVTLAVAPQGDGGSVVVADTGPGIPTEERAHVLHRFVRLEQSRTTPGNGLGLSLVSAVAGLHNGSLILGDNHPGLRAELILGLPAQDTASKSVAGA</sequence>
<evidence type="ECO:0000256" key="6">
    <source>
        <dbReference type="ARBA" id="ARBA00022692"/>
    </source>
</evidence>
<dbReference type="Pfam" id="PF00672">
    <property type="entry name" value="HAMP"/>
    <property type="match status" value="1"/>
</dbReference>
<dbReference type="InterPro" id="IPR005467">
    <property type="entry name" value="His_kinase_dom"/>
</dbReference>
<dbReference type="SMART" id="SM00387">
    <property type="entry name" value="HATPase_c"/>
    <property type="match status" value="1"/>
</dbReference>
<dbReference type="SUPFAM" id="SSF55874">
    <property type="entry name" value="ATPase domain of HSP90 chaperone/DNA topoisomerase II/histidine kinase"/>
    <property type="match status" value="1"/>
</dbReference>
<evidence type="ECO:0000313" key="15">
    <source>
        <dbReference type="Proteomes" id="UP000033774"/>
    </source>
</evidence>
<dbReference type="Gene3D" id="3.30.565.10">
    <property type="entry name" value="Histidine kinase-like ATPase, C-terminal domain"/>
    <property type="match status" value="1"/>
</dbReference>
<keyword evidence="5" id="KW-0808">Transferase</keyword>
<dbReference type="CDD" id="cd06225">
    <property type="entry name" value="HAMP"/>
    <property type="match status" value="1"/>
</dbReference>
<keyword evidence="8 11" id="KW-1133">Transmembrane helix</keyword>
<dbReference type="SMART" id="SM00304">
    <property type="entry name" value="HAMP"/>
    <property type="match status" value="1"/>
</dbReference>
<evidence type="ECO:0000259" key="13">
    <source>
        <dbReference type="PROSITE" id="PS50885"/>
    </source>
</evidence>
<dbReference type="PROSITE" id="PS50885">
    <property type="entry name" value="HAMP"/>
    <property type="match status" value="1"/>
</dbReference>
<dbReference type="EC" id="2.7.13.3" evidence="3"/>
<feature type="transmembrane region" description="Helical" evidence="11">
    <location>
        <begin position="12"/>
        <end position="39"/>
    </location>
</feature>
<reference evidence="14 15" key="1">
    <citation type="submission" date="2015-03" db="EMBL/GenBank/DDBJ databases">
        <title>Draft genome sequence of Elstera litoralis.</title>
        <authorList>
            <person name="Rahalkar M.C."/>
            <person name="Dhakephalkar P.K."/>
            <person name="Pore S.D."/>
            <person name="Arora P."/>
            <person name="Kapse N.G."/>
            <person name="Pandit P.S."/>
        </authorList>
    </citation>
    <scope>NUCLEOTIDE SEQUENCE [LARGE SCALE GENOMIC DNA]</scope>
    <source>
        <strain evidence="14 15">Dia-1</strain>
    </source>
</reference>
<evidence type="ECO:0000256" key="4">
    <source>
        <dbReference type="ARBA" id="ARBA00022553"/>
    </source>
</evidence>
<dbReference type="Gene3D" id="6.10.340.10">
    <property type="match status" value="1"/>
</dbReference>
<evidence type="ECO:0000259" key="12">
    <source>
        <dbReference type="PROSITE" id="PS50109"/>
    </source>
</evidence>
<dbReference type="PANTHER" id="PTHR45436">
    <property type="entry name" value="SENSOR HISTIDINE KINASE YKOH"/>
    <property type="match status" value="1"/>
</dbReference>
<dbReference type="InterPro" id="IPR036890">
    <property type="entry name" value="HATPase_C_sf"/>
</dbReference>
<feature type="domain" description="Histidine kinase" evidence="12">
    <location>
        <begin position="247"/>
        <end position="461"/>
    </location>
</feature>
<dbReference type="AlphaFoldDB" id="A0A0F3IX38"/>
<proteinExistence type="predicted"/>
<dbReference type="GO" id="GO:0005886">
    <property type="term" value="C:plasma membrane"/>
    <property type="evidence" value="ECO:0007669"/>
    <property type="project" value="TreeGrafter"/>
</dbReference>
<comment type="catalytic activity">
    <reaction evidence="1">
        <text>ATP + protein L-histidine = ADP + protein N-phospho-L-histidine.</text>
        <dbReference type="EC" id="2.7.13.3"/>
    </reaction>
</comment>
<dbReference type="InterPro" id="IPR003660">
    <property type="entry name" value="HAMP_dom"/>
</dbReference>
<evidence type="ECO:0000256" key="2">
    <source>
        <dbReference type="ARBA" id="ARBA00004370"/>
    </source>
</evidence>
<keyword evidence="15" id="KW-1185">Reference proteome</keyword>
<feature type="domain" description="HAMP" evidence="13">
    <location>
        <begin position="186"/>
        <end position="239"/>
    </location>
</feature>
<dbReference type="PANTHER" id="PTHR45436:SF8">
    <property type="entry name" value="HISTIDINE KINASE"/>
    <property type="match status" value="1"/>
</dbReference>
<dbReference type="SUPFAM" id="SSF158472">
    <property type="entry name" value="HAMP domain-like"/>
    <property type="match status" value="1"/>
</dbReference>
<gene>
    <name evidence="14" type="ORF">VZ95_06850</name>
</gene>
<keyword evidence="10 11" id="KW-0472">Membrane</keyword>
<protein>
    <recommendedName>
        <fullName evidence="3">histidine kinase</fullName>
        <ecNumber evidence="3">2.7.13.3</ecNumber>
    </recommendedName>
</protein>
<keyword evidence="7" id="KW-0418">Kinase</keyword>
<dbReference type="Pfam" id="PF00512">
    <property type="entry name" value="HisKA"/>
    <property type="match status" value="1"/>
</dbReference>
<feature type="transmembrane region" description="Helical" evidence="11">
    <location>
        <begin position="161"/>
        <end position="183"/>
    </location>
</feature>
<dbReference type="InterPro" id="IPR003661">
    <property type="entry name" value="HisK_dim/P_dom"/>
</dbReference>
<evidence type="ECO:0000256" key="10">
    <source>
        <dbReference type="ARBA" id="ARBA00023136"/>
    </source>
</evidence>
<accession>A0A0F3IX38</accession>
<dbReference type="EMBL" id="LAJY01000139">
    <property type="protein sequence ID" value="KJV10154.1"/>
    <property type="molecule type" value="Genomic_DNA"/>
</dbReference>
<evidence type="ECO:0000256" key="8">
    <source>
        <dbReference type="ARBA" id="ARBA00022989"/>
    </source>
</evidence>
<evidence type="ECO:0000256" key="11">
    <source>
        <dbReference type="SAM" id="Phobius"/>
    </source>
</evidence>
<dbReference type="InterPro" id="IPR036097">
    <property type="entry name" value="HisK_dim/P_sf"/>
</dbReference>
<name>A0A0F3IX38_9PROT</name>
<dbReference type="GO" id="GO:0000155">
    <property type="term" value="F:phosphorelay sensor kinase activity"/>
    <property type="evidence" value="ECO:0007669"/>
    <property type="project" value="InterPro"/>
</dbReference>
<evidence type="ECO:0000256" key="5">
    <source>
        <dbReference type="ARBA" id="ARBA00022679"/>
    </source>
</evidence>
<evidence type="ECO:0000256" key="7">
    <source>
        <dbReference type="ARBA" id="ARBA00022777"/>
    </source>
</evidence>
<dbReference type="Proteomes" id="UP000033774">
    <property type="component" value="Unassembled WGS sequence"/>
</dbReference>